<evidence type="ECO:0000313" key="2">
    <source>
        <dbReference type="Proteomes" id="UP000693946"/>
    </source>
</evidence>
<keyword evidence="2" id="KW-1185">Reference proteome</keyword>
<reference evidence="1 2" key="1">
    <citation type="journal article" date="2021" name="Sci. Rep.">
        <title>Chromosome anchoring in Senegalese sole (Solea senegalensis) reveals sex-associated markers and genome rearrangements in flatfish.</title>
        <authorList>
            <person name="Guerrero-Cozar I."/>
            <person name="Gomez-Garrido J."/>
            <person name="Berbel C."/>
            <person name="Martinez-Blanch J.F."/>
            <person name="Alioto T."/>
            <person name="Claros M.G."/>
            <person name="Gagnaire P.A."/>
            <person name="Manchado M."/>
        </authorList>
    </citation>
    <scope>NUCLEOTIDE SEQUENCE [LARGE SCALE GENOMIC DNA]</scope>
    <source>
        <strain evidence="1">Sse05_10M</strain>
    </source>
</reference>
<dbReference type="Proteomes" id="UP000693946">
    <property type="component" value="Linkage Group LG16"/>
</dbReference>
<evidence type="ECO:0000313" key="1">
    <source>
        <dbReference type="EMBL" id="KAG7509779.1"/>
    </source>
</evidence>
<dbReference type="EMBL" id="JAGKHQ010000008">
    <property type="protein sequence ID" value="KAG7509779.1"/>
    <property type="molecule type" value="Genomic_DNA"/>
</dbReference>
<proteinExistence type="predicted"/>
<protein>
    <submittedName>
        <fullName evidence="1">Uncharacterized protein</fullName>
    </submittedName>
</protein>
<gene>
    <name evidence="1" type="ORF">JOB18_004799</name>
</gene>
<sequence length="62" mass="6803">MRGDAEPPPSPHTDLIIAGDRSRAIYRTPESRGAALPEGQWLKRFSESLVCVDGTVSLHLDE</sequence>
<organism evidence="1 2">
    <name type="scientific">Solea senegalensis</name>
    <name type="common">Senegalese sole</name>
    <dbReference type="NCBI Taxonomy" id="28829"/>
    <lineage>
        <taxon>Eukaryota</taxon>
        <taxon>Metazoa</taxon>
        <taxon>Chordata</taxon>
        <taxon>Craniata</taxon>
        <taxon>Vertebrata</taxon>
        <taxon>Euteleostomi</taxon>
        <taxon>Actinopterygii</taxon>
        <taxon>Neopterygii</taxon>
        <taxon>Teleostei</taxon>
        <taxon>Neoteleostei</taxon>
        <taxon>Acanthomorphata</taxon>
        <taxon>Carangaria</taxon>
        <taxon>Pleuronectiformes</taxon>
        <taxon>Pleuronectoidei</taxon>
        <taxon>Soleidae</taxon>
        <taxon>Solea</taxon>
    </lineage>
</organism>
<name>A0AAV6RYE5_SOLSE</name>
<dbReference type="AlphaFoldDB" id="A0AAV6RYE5"/>
<comment type="caution">
    <text evidence="1">The sequence shown here is derived from an EMBL/GenBank/DDBJ whole genome shotgun (WGS) entry which is preliminary data.</text>
</comment>
<accession>A0AAV6RYE5</accession>